<evidence type="ECO:0008006" key="6">
    <source>
        <dbReference type="Google" id="ProtNLM"/>
    </source>
</evidence>
<dbReference type="Gene3D" id="2.130.10.10">
    <property type="entry name" value="YVTN repeat-like/Quinoprotein amine dehydrogenase"/>
    <property type="match status" value="1"/>
</dbReference>
<sequence>MNRGDLPGYYWDEDKKRYFKIQANHLVPEAAKYAKGNVNQERRISKKRKTETQQKAKRQSALMRKAPVLNSSVLGGTGLGRELGVDQRYRQYGMQKDAALVSQWKAERLDVQLPLKYRADARVRQVHHVPWSGKVIVAATQSTSGHSVLLDYHYDWDEASESVFLGFNTISPITAFNSSIACVSYRRGNAEGHELDSLMIACAEQYQVGNVSFRALRYGDEGHLTCGWDVTLGSTGSSIGDSAFHLATTRAAIIGSFGIAVIDCEGRLRQRIPAPEESEEWPQCAPCVEWLNQNTVLYGVKEDKYSVMLWDTRTPDGKAARFQLHKRLTGLLNPQTDDTTDFGPFHFFNSDFYRYPIHRNPYEILASTNHDINLFDTRMPSINGRDPPVLTMPHVHGGPRLHYAAKGSLIAAVDRDNIVQVYSTRTGAKVSALDAPVWRPRKLESPALHHLSWYDDNDRGSTLLAVQGNGIVRWTWGSPDDE</sequence>
<dbReference type="RefSeq" id="XP_033585310.1">
    <property type="nucleotide sequence ID" value="XM_033737820.1"/>
</dbReference>
<keyword evidence="2" id="KW-0677">Repeat</keyword>
<dbReference type="InterPro" id="IPR036322">
    <property type="entry name" value="WD40_repeat_dom_sf"/>
</dbReference>
<evidence type="ECO:0000313" key="4">
    <source>
        <dbReference type="EMBL" id="KAF2478740.1"/>
    </source>
</evidence>
<feature type="region of interest" description="Disordered" evidence="3">
    <location>
        <begin position="39"/>
        <end position="61"/>
    </location>
</feature>
<dbReference type="InterPro" id="IPR052254">
    <property type="entry name" value="CUL4-DDB1_E3_ligase_receptor"/>
</dbReference>
<accession>A0A6A6PFK2</accession>
<dbReference type="AlphaFoldDB" id="A0A6A6PFK2"/>
<dbReference type="GO" id="GO:0080008">
    <property type="term" value="C:Cul4-RING E3 ubiquitin ligase complex"/>
    <property type="evidence" value="ECO:0007669"/>
    <property type="project" value="TreeGrafter"/>
</dbReference>
<dbReference type="EMBL" id="MU001643">
    <property type="protein sequence ID" value="KAF2478740.1"/>
    <property type="molecule type" value="Genomic_DNA"/>
</dbReference>
<dbReference type="Proteomes" id="UP000799767">
    <property type="component" value="Unassembled WGS sequence"/>
</dbReference>
<dbReference type="InterPro" id="IPR015943">
    <property type="entry name" value="WD40/YVTN_repeat-like_dom_sf"/>
</dbReference>
<proteinExistence type="predicted"/>
<keyword evidence="5" id="KW-1185">Reference proteome</keyword>
<evidence type="ECO:0000256" key="3">
    <source>
        <dbReference type="SAM" id="MobiDB-lite"/>
    </source>
</evidence>
<protein>
    <recommendedName>
        <fullName evidence="6">WD40-repeat-containing domain protein</fullName>
    </recommendedName>
</protein>
<dbReference type="PANTHER" id="PTHR44472">
    <property type="entry name" value="DDB1- AND CUL4-ASSOCIATED FACTOR 4-RELATED"/>
    <property type="match status" value="1"/>
</dbReference>
<evidence type="ECO:0000256" key="1">
    <source>
        <dbReference type="ARBA" id="ARBA00022574"/>
    </source>
</evidence>
<dbReference type="OrthoDB" id="128867at2759"/>
<gene>
    <name evidence="4" type="ORF">BDY17DRAFT_328261</name>
</gene>
<dbReference type="GeneID" id="54478822"/>
<evidence type="ECO:0000256" key="2">
    <source>
        <dbReference type="ARBA" id="ARBA00022737"/>
    </source>
</evidence>
<evidence type="ECO:0000313" key="5">
    <source>
        <dbReference type="Proteomes" id="UP000799767"/>
    </source>
</evidence>
<reference evidence="4" key="1">
    <citation type="journal article" date="2020" name="Stud. Mycol.">
        <title>101 Dothideomycetes genomes: a test case for predicting lifestyles and emergence of pathogens.</title>
        <authorList>
            <person name="Haridas S."/>
            <person name="Albert R."/>
            <person name="Binder M."/>
            <person name="Bloem J."/>
            <person name="Labutti K."/>
            <person name="Salamov A."/>
            <person name="Andreopoulos B."/>
            <person name="Baker S."/>
            <person name="Barry K."/>
            <person name="Bills G."/>
            <person name="Bluhm B."/>
            <person name="Cannon C."/>
            <person name="Castanera R."/>
            <person name="Culley D."/>
            <person name="Daum C."/>
            <person name="Ezra D."/>
            <person name="Gonzalez J."/>
            <person name="Henrissat B."/>
            <person name="Kuo A."/>
            <person name="Liang C."/>
            <person name="Lipzen A."/>
            <person name="Lutzoni F."/>
            <person name="Magnuson J."/>
            <person name="Mondo S."/>
            <person name="Nolan M."/>
            <person name="Ohm R."/>
            <person name="Pangilinan J."/>
            <person name="Park H.-J."/>
            <person name="Ramirez L."/>
            <person name="Alfaro M."/>
            <person name="Sun H."/>
            <person name="Tritt A."/>
            <person name="Yoshinaga Y."/>
            <person name="Zwiers L.-H."/>
            <person name="Turgeon B."/>
            <person name="Goodwin S."/>
            <person name="Spatafora J."/>
            <person name="Crous P."/>
            <person name="Grigoriev I."/>
        </authorList>
    </citation>
    <scope>NUCLEOTIDE SEQUENCE</scope>
    <source>
        <strain evidence="4">CBS 113389</strain>
    </source>
</reference>
<keyword evidence="1" id="KW-0853">WD repeat</keyword>
<organism evidence="4 5">
    <name type="scientific">Neohortaea acidophila</name>
    <dbReference type="NCBI Taxonomy" id="245834"/>
    <lineage>
        <taxon>Eukaryota</taxon>
        <taxon>Fungi</taxon>
        <taxon>Dikarya</taxon>
        <taxon>Ascomycota</taxon>
        <taxon>Pezizomycotina</taxon>
        <taxon>Dothideomycetes</taxon>
        <taxon>Dothideomycetidae</taxon>
        <taxon>Mycosphaerellales</taxon>
        <taxon>Teratosphaeriaceae</taxon>
        <taxon>Neohortaea</taxon>
    </lineage>
</organism>
<dbReference type="SUPFAM" id="SSF50978">
    <property type="entry name" value="WD40 repeat-like"/>
    <property type="match status" value="1"/>
</dbReference>
<name>A0A6A6PFK2_9PEZI</name>
<dbReference type="PANTHER" id="PTHR44472:SF1">
    <property type="entry name" value="DDB1 AND CUL4 ASSOCIATED FACTOR 4"/>
    <property type="match status" value="1"/>
</dbReference>